<dbReference type="Gene3D" id="3.20.20.30">
    <property type="entry name" value="Luciferase-like domain"/>
    <property type="match status" value="1"/>
</dbReference>
<keyword evidence="1" id="KW-0285">Flavoprotein</keyword>
<dbReference type="InterPro" id="IPR050172">
    <property type="entry name" value="SsuD_RutA_monooxygenase"/>
</dbReference>
<evidence type="ECO:0000313" key="6">
    <source>
        <dbReference type="EMBL" id="EIF00215.1"/>
    </source>
</evidence>
<dbReference type="NCBIfam" id="TIGR03619">
    <property type="entry name" value="F420_Rv2161c"/>
    <property type="match status" value="1"/>
</dbReference>
<name>I1D5J0_9PSEU</name>
<dbReference type="InterPro" id="IPR036661">
    <property type="entry name" value="Luciferase-like_sf"/>
</dbReference>
<dbReference type="AlphaFoldDB" id="I1D5J0"/>
<reference evidence="7" key="2">
    <citation type="submission" date="2012-01" db="EMBL/GenBank/DDBJ databases">
        <title>Noncontiguous Finished sequence of chromosome of Saccharomonospora glauca K62.</title>
        <authorList>
            <consortium name="US DOE Joint Genome Institute"/>
            <person name="Lucas S."/>
            <person name="Han J."/>
            <person name="Lapidus A."/>
            <person name="Cheng J.-F."/>
            <person name="Goodwin L."/>
            <person name="Pitluck S."/>
            <person name="Peters L."/>
            <person name="Mikhailova N."/>
            <person name="Held B."/>
            <person name="Detter J.C."/>
            <person name="Han C."/>
            <person name="Tapia R."/>
            <person name="Land M."/>
            <person name="Hauser L."/>
            <person name="Kyrpides N."/>
            <person name="Ivanova N."/>
            <person name="Pagani I."/>
            <person name="Brambilla E.-M."/>
            <person name="Klenk H.-P."/>
            <person name="Woyke T."/>
        </authorList>
    </citation>
    <scope>NUCLEOTIDE SEQUENCE [LARGE SCALE GENOMIC DNA]</scope>
    <source>
        <strain evidence="7">K62</strain>
    </source>
</reference>
<dbReference type="GO" id="GO:0046306">
    <property type="term" value="P:alkanesulfonate catabolic process"/>
    <property type="evidence" value="ECO:0007669"/>
    <property type="project" value="TreeGrafter"/>
</dbReference>
<organism evidence="6 7">
    <name type="scientific">Saccharomonospora glauca K62</name>
    <dbReference type="NCBI Taxonomy" id="928724"/>
    <lineage>
        <taxon>Bacteria</taxon>
        <taxon>Bacillati</taxon>
        <taxon>Actinomycetota</taxon>
        <taxon>Actinomycetes</taxon>
        <taxon>Pseudonocardiales</taxon>
        <taxon>Pseudonocardiaceae</taxon>
        <taxon>Saccharomonospora</taxon>
    </lineage>
</organism>
<keyword evidence="7" id="KW-1185">Reference proteome</keyword>
<protein>
    <submittedName>
        <fullName evidence="6">Putative F420-dependent oxidoreductase, Rv2161c family</fullName>
    </submittedName>
</protein>
<keyword evidence="2" id="KW-0288">FMN</keyword>
<dbReference type="RefSeq" id="WP_005465947.1">
    <property type="nucleotide sequence ID" value="NZ_CM001484.1"/>
</dbReference>
<evidence type="ECO:0000256" key="1">
    <source>
        <dbReference type="ARBA" id="ARBA00022630"/>
    </source>
</evidence>
<keyword evidence="3" id="KW-0560">Oxidoreductase</keyword>
<dbReference type="eggNOG" id="COG2141">
    <property type="taxonomic scope" value="Bacteria"/>
</dbReference>
<dbReference type="Proteomes" id="UP000005087">
    <property type="component" value="Chromosome"/>
</dbReference>
<feature type="domain" description="Luciferase-like" evidence="5">
    <location>
        <begin position="17"/>
        <end position="203"/>
    </location>
</feature>
<evidence type="ECO:0000259" key="5">
    <source>
        <dbReference type="Pfam" id="PF00296"/>
    </source>
</evidence>
<keyword evidence="4" id="KW-0503">Monooxygenase</keyword>
<dbReference type="SUPFAM" id="SSF51679">
    <property type="entry name" value="Bacterial luciferase-like"/>
    <property type="match status" value="1"/>
</dbReference>
<dbReference type="HOGENOM" id="CLU_027853_7_0_11"/>
<proteinExistence type="predicted"/>
<evidence type="ECO:0000256" key="2">
    <source>
        <dbReference type="ARBA" id="ARBA00022643"/>
    </source>
</evidence>
<reference evidence="6 7" key="1">
    <citation type="submission" date="2011-09" db="EMBL/GenBank/DDBJ databases">
        <authorList>
            <consortium name="US DOE Joint Genome Institute (JGI-PGF)"/>
            <person name="Lucas S."/>
            <person name="Han J."/>
            <person name="Lapidus A."/>
            <person name="Cheng J.-F."/>
            <person name="Goodwin L."/>
            <person name="Pitluck S."/>
            <person name="Peters L."/>
            <person name="Land M.L."/>
            <person name="Hauser L."/>
            <person name="Brambilla E."/>
            <person name="Klenk H.-P."/>
            <person name="Woyke T.J."/>
        </authorList>
    </citation>
    <scope>NUCLEOTIDE SEQUENCE [LARGE SCALE GENOMIC DNA]</scope>
    <source>
        <strain evidence="6 7">K62</strain>
    </source>
</reference>
<dbReference type="GO" id="GO:0008726">
    <property type="term" value="F:alkanesulfonate monooxygenase activity"/>
    <property type="evidence" value="ECO:0007669"/>
    <property type="project" value="TreeGrafter"/>
</dbReference>
<gene>
    <name evidence="6" type="ORF">SacglDRAFT_03353</name>
</gene>
<dbReference type="PANTHER" id="PTHR42847:SF4">
    <property type="entry name" value="ALKANESULFONATE MONOOXYGENASE-RELATED"/>
    <property type="match status" value="1"/>
</dbReference>
<dbReference type="InterPro" id="IPR011251">
    <property type="entry name" value="Luciferase-like_dom"/>
</dbReference>
<evidence type="ECO:0000313" key="7">
    <source>
        <dbReference type="Proteomes" id="UP000005087"/>
    </source>
</evidence>
<dbReference type="InterPro" id="IPR019921">
    <property type="entry name" value="Lucif-like_OxRdtase_Rv2161c"/>
</dbReference>
<dbReference type="EMBL" id="CM001484">
    <property type="protein sequence ID" value="EIF00215.1"/>
    <property type="molecule type" value="Genomic_DNA"/>
</dbReference>
<evidence type="ECO:0000256" key="4">
    <source>
        <dbReference type="ARBA" id="ARBA00023033"/>
    </source>
</evidence>
<sequence length="232" mass="24592">MELEVILPDEDAGMAPGILPDLAVHAEALGYRGVWLPDHLLPPEPFGPVYGGVYEPLVTLAFLAARTRRLRLGTSVLVLPLRNPFAVAKQAATLHALSGGRVALGVGVGWDRTEFESVGAEFSTRGARTDEALVLMRELFSGATRFDGRFHSFERGHFTPVPTTPLPIVVGGVSPAALRRAASLADEWQGVGLTPEAFADAGADTVAVSVSPYEGAAERLSELADAWKSPTP</sequence>
<dbReference type="STRING" id="928724.SacglDRAFT_03353"/>
<dbReference type="Pfam" id="PF00296">
    <property type="entry name" value="Bac_luciferase"/>
    <property type="match status" value="1"/>
</dbReference>
<accession>I1D5J0</accession>
<evidence type="ECO:0000256" key="3">
    <source>
        <dbReference type="ARBA" id="ARBA00023002"/>
    </source>
</evidence>
<dbReference type="OrthoDB" id="4074025at2"/>
<dbReference type="PANTHER" id="PTHR42847">
    <property type="entry name" value="ALKANESULFONATE MONOOXYGENASE"/>
    <property type="match status" value="1"/>
</dbReference>